<sequence>QVEDIFDHNSLSANIPKKSLHRSMNISRCSNQSSNVLLCVKETHFLELS</sequence>
<organism evidence="1 2">
    <name type="scientific">Oryza sativa subsp. japonica</name>
    <name type="common">Rice</name>
    <dbReference type="NCBI Taxonomy" id="39947"/>
    <lineage>
        <taxon>Eukaryota</taxon>
        <taxon>Viridiplantae</taxon>
        <taxon>Streptophyta</taxon>
        <taxon>Embryophyta</taxon>
        <taxon>Tracheophyta</taxon>
        <taxon>Spermatophyta</taxon>
        <taxon>Magnoliopsida</taxon>
        <taxon>Liliopsida</taxon>
        <taxon>Poales</taxon>
        <taxon>Poaceae</taxon>
        <taxon>BOP clade</taxon>
        <taxon>Oryzoideae</taxon>
        <taxon>Oryzeae</taxon>
        <taxon>Oryzinae</taxon>
        <taxon>Oryza</taxon>
        <taxon>Oryza sativa</taxon>
    </lineage>
</organism>
<keyword evidence="2" id="KW-1185">Reference proteome</keyword>
<reference evidence="1 2" key="3">
    <citation type="journal article" date="2013" name="Rice">
        <title>Improvement of the Oryza sativa Nipponbare reference genome using next generation sequence and optical map data.</title>
        <authorList>
            <person name="Kawahara Y."/>
            <person name="de la Bastide M."/>
            <person name="Hamilton J.P."/>
            <person name="Kanamori H."/>
            <person name="McCombie W.R."/>
            <person name="Ouyang S."/>
            <person name="Schwartz D.C."/>
            <person name="Tanaka T."/>
            <person name="Wu J."/>
            <person name="Zhou S."/>
            <person name="Childs K.L."/>
            <person name="Davidson R.M."/>
            <person name="Lin H."/>
            <person name="Quesada-Ocampo L."/>
            <person name="Vaillancourt B."/>
            <person name="Sakai H."/>
            <person name="Lee S.S."/>
            <person name="Kim J."/>
            <person name="Numa H."/>
            <person name="Itoh T."/>
            <person name="Buell C.R."/>
            <person name="Matsumoto T."/>
        </authorList>
    </citation>
    <scope>NUCLEOTIDE SEQUENCE [LARGE SCALE GENOMIC DNA]</scope>
    <source>
        <strain evidence="2">cv. Nipponbare</strain>
    </source>
</reference>
<dbReference type="AlphaFoldDB" id="A0A0P0VSV4"/>
<proteinExistence type="predicted"/>
<evidence type="ECO:0000313" key="1">
    <source>
        <dbReference type="EMBL" id="BAS82139.1"/>
    </source>
</evidence>
<dbReference type="Gramene" id="Os03t0131333-00">
    <property type="protein sequence ID" value="Os03t0131333-00"/>
    <property type="gene ID" value="Os03g0131333"/>
</dbReference>
<reference evidence="2" key="1">
    <citation type="journal article" date="2005" name="Nature">
        <title>The map-based sequence of the rice genome.</title>
        <authorList>
            <consortium name="International rice genome sequencing project (IRGSP)"/>
            <person name="Matsumoto T."/>
            <person name="Wu J."/>
            <person name="Kanamori H."/>
            <person name="Katayose Y."/>
            <person name="Fujisawa M."/>
            <person name="Namiki N."/>
            <person name="Mizuno H."/>
            <person name="Yamamoto K."/>
            <person name="Antonio B.A."/>
            <person name="Baba T."/>
            <person name="Sakata K."/>
            <person name="Nagamura Y."/>
            <person name="Aoki H."/>
            <person name="Arikawa K."/>
            <person name="Arita K."/>
            <person name="Bito T."/>
            <person name="Chiden Y."/>
            <person name="Fujitsuka N."/>
            <person name="Fukunaka R."/>
            <person name="Hamada M."/>
            <person name="Harada C."/>
            <person name="Hayashi A."/>
            <person name="Hijishita S."/>
            <person name="Honda M."/>
            <person name="Hosokawa S."/>
            <person name="Ichikawa Y."/>
            <person name="Idonuma A."/>
            <person name="Iijima M."/>
            <person name="Ikeda M."/>
            <person name="Ikeno M."/>
            <person name="Ito K."/>
            <person name="Ito S."/>
            <person name="Ito T."/>
            <person name="Ito Y."/>
            <person name="Ito Y."/>
            <person name="Iwabuchi A."/>
            <person name="Kamiya K."/>
            <person name="Karasawa W."/>
            <person name="Kurita K."/>
            <person name="Katagiri S."/>
            <person name="Kikuta A."/>
            <person name="Kobayashi H."/>
            <person name="Kobayashi N."/>
            <person name="Machita K."/>
            <person name="Maehara T."/>
            <person name="Masukawa M."/>
            <person name="Mizubayashi T."/>
            <person name="Mukai Y."/>
            <person name="Nagasaki H."/>
            <person name="Nagata Y."/>
            <person name="Naito S."/>
            <person name="Nakashima M."/>
            <person name="Nakama Y."/>
            <person name="Nakamichi Y."/>
            <person name="Nakamura M."/>
            <person name="Meguro A."/>
            <person name="Negishi M."/>
            <person name="Ohta I."/>
            <person name="Ohta T."/>
            <person name="Okamoto M."/>
            <person name="Ono N."/>
            <person name="Saji S."/>
            <person name="Sakaguchi M."/>
            <person name="Sakai K."/>
            <person name="Shibata M."/>
            <person name="Shimokawa T."/>
            <person name="Song J."/>
            <person name="Takazaki Y."/>
            <person name="Terasawa K."/>
            <person name="Tsugane M."/>
            <person name="Tsuji K."/>
            <person name="Ueda S."/>
            <person name="Waki K."/>
            <person name="Yamagata H."/>
            <person name="Yamamoto M."/>
            <person name="Yamamoto S."/>
            <person name="Yamane H."/>
            <person name="Yoshiki S."/>
            <person name="Yoshihara R."/>
            <person name="Yukawa K."/>
            <person name="Zhong H."/>
            <person name="Yano M."/>
            <person name="Yuan Q."/>
            <person name="Ouyang S."/>
            <person name="Liu J."/>
            <person name="Jones K.M."/>
            <person name="Gansberger K."/>
            <person name="Moffat K."/>
            <person name="Hill J."/>
            <person name="Bera J."/>
            <person name="Fadrosh D."/>
            <person name="Jin S."/>
            <person name="Johri S."/>
            <person name="Kim M."/>
            <person name="Overton L."/>
            <person name="Reardon M."/>
            <person name="Tsitrin T."/>
            <person name="Vuong H."/>
            <person name="Weaver B."/>
            <person name="Ciecko A."/>
            <person name="Tallon L."/>
            <person name="Jackson J."/>
            <person name="Pai G."/>
            <person name="Aken S.V."/>
            <person name="Utterback T."/>
            <person name="Reidmuller S."/>
            <person name="Feldblyum T."/>
            <person name="Hsiao J."/>
            <person name="Zismann V."/>
            <person name="Iobst S."/>
            <person name="de Vazeille A.R."/>
            <person name="Buell C.R."/>
            <person name="Ying K."/>
            <person name="Li Y."/>
            <person name="Lu T."/>
            <person name="Huang Y."/>
            <person name="Zhao Q."/>
            <person name="Feng Q."/>
            <person name="Zhang L."/>
            <person name="Zhu J."/>
            <person name="Weng Q."/>
            <person name="Mu J."/>
            <person name="Lu Y."/>
            <person name="Fan D."/>
            <person name="Liu Y."/>
            <person name="Guan J."/>
            <person name="Zhang Y."/>
            <person name="Yu S."/>
            <person name="Liu X."/>
            <person name="Zhang Y."/>
            <person name="Hong G."/>
            <person name="Han B."/>
            <person name="Choisne N."/>
            <person name="Demange N."/>
            <person name="Orjeda G."/>
            <person name="Samain S."/>
            <person name="Cattolico L."/>
            <person name="Pelletier E."/>
            <person name="Couloux A."/>
            <person name="Segurens B."/>
            <person name="Wincker P."/>
            <person name="D'Hont A."/>
            <person name="Scarpelli C."/>
            <person name="Weissenbach J."/>
            <person name="Salanoubat M."/>
            <person name="Quetier F."/>
            <person name="Yu Y."/>
            <person name="Kim H.R."/>
            <person name="Rambo T."/>
            <person name="Currie J."/>
            <person name="Collura K."/>
            <person name="Luo M."/>
            <person name="Yang T."/>
            <person name="Ammiraju J.S.S."/>
            <person name="Engler F."/>
            <person name="Soderlund C."/>
            <person name="Wing R.A."/>
            <person name="Palmer L.E."/>
            <person name="de la Bastide M."/>
            <person name="Spiegel L."/>
            <person name="Nascimento L."/>
            <person name="Zutavern T."/>
            <person name="O'Shaughnessy A."/>
            <person name="Dike S."/>
            <person name="Dedhia N."/>
            <person name="Preston R."/>
            <person name="Balija V."/>
            <person name="McCombie W.R."/>
            <person name="Chow T."/>
            <person name="Chen H."/>
            <person name="Chung M."/>
            <person name="Chen C."/>
            <person name="Shaw J."/>
            <person name="Wu H."/>
            <person name="Hsiao K."/>
            <person name="Chao Y."/>
            <person name="Chu M."/>
            <person name="Cheng C."/>
            <person name="Hour A."/>
            <person name="Lee P."/>
            <person name="Lin S."/>
            <person name="Lin Y."/>
            <person name="Liou J."/>
            <person name="Liu S."/>
            <person name="Hsing Y."/>
            <person name="Raghuvanshi S."/>
            <person name="Mohanty A."/>
            <person name="Bharti A.K."/>
            <person name="Gaur A."/>
            <person name="Gupta V."/>
            <person name="Kumar D."/>
            <person name="Ravi V."/>
            <person name="Vij S."/>
            <person name="Kapur A."/>
            <person name="Khurana P."/>
            <person name="Khurana P."/>
            <person name="Khurana J.P."/>
            <person name="Tyagi A.K."/>
            <person name="Gaikwad K."/>
            <person name="Singh A."/>
            <person name="Dalal V."/>
            <person name="Srivastava S."/>
            <person name="Dixit A."/>
            <person name="Pal A.K."/>
            <person name="Ghazi I.A."/>
            <person name="Yadav M."/>
            <person name="Pandit A."/>
            <person name="Bhargava A."/>
            <person name="Sureshbabu K."/>
            <person name="Batra K."/>
            <person name="Sharma T.R."/>
            <person name="Mohapatra T."/>
            <person name="Singh N.K."/>
            <person name="Messing J."/>
            <person name="Nelson A.B."/>
            <person name="Fuks G."/>
            <person name="Kavchok S."/>
            <person name="Keizer G."/>
            <person name="Linton E."/>
            <person name="Llaca V."/>
            <person name="Song R."/>
            <person name="Tanyolac B."/>
            <person name="Young S."/>
            <person name="Ho-Il K."/>
            <person name="Hahn J.H."/>
            <person name="Sangsakoo G."/>
            <person name="Vanavichit A."/>
            <person name="de Mattos Luiz.A.T."/>
            <person name="Zimmer P.D."/>
            <person name="Malone G."/>
            <person name="Dellagostin O."/>
            <person name="de Oliveira A.C."/>
            <person name="Bevan M."/>
            <person name="Bancroft I."/>
            <person name="Minx P."/>
            <person name="Cordum H."/>
            <person name="Wilson R."/>
            <person name="Cheng Z."/>
            <person name="Jin W."/>
            <person name="Jiang J."/>
            <person name="Leong S.A."/>
            <person name="Iwama H."/>
            <person name="Gojobori T."/>
            <person name="Itoh T."/>
            <person name="Niimura Y."/>
            <person name="Fujii Y."/>
            <person name="Habara T."/>
            <person name="Sakai H."/>
            <person name="Sato Y."/>
            <person name="Wilson G."/>
            <person name="Kumar K."/>
            <person name="McCouch S."/>
            <person name="Juretic N."/>
            <person name="Hoen D."/>
            <person name="Wright S."/>
            <person name="Bruskiewich R."/>
            <person name="Bureau T."/>
            <person name="Miyao A."/>
            <person name="Hirochika H."/>
            <person name="Nishikawa T."/>
            <person name="Kadowaki K."/>
            <person name="Sugiura M."/>
            <person name="Burr B."/>
            <person name="Sasaki T."/>
        </authorList>
    </citation>
    <scope>NUCLEOTIDE SEQUENCE [LARGE SCALE GENOMIC DNA]</scope>
    <source>
        <strain evidence="2">cv. Nipponbare</strain>
    </source>
</reference>
<evidence type="ECO:0000313" key="2">
    <source>
        <dbReference type="Proteomes" id="UP000059680"/>
    </source>
</evidence>
<dbReference type="PaxDb" id="39947-A0A0P0VSV4"/>
<protein>
    <submittedName>
        <fullName evidence="1">Os03g0131333 protein</fullName>
    </submittedName>
</protein>
<reference evidence="1 2" key="2">
    <citation type="journal article" date="2013" name="Plant Cell Physiol.">
        <title>Rice Annotation Project Database (RAP-DB): an integrative and interactive database for rice genomics.</title>
        <authorList>
            <person name="Sakai H."/>
            <person name="Lee S.S."/>
            <person name="Tanaka T."/>
            <person name="Numa H."/>
            <person name="Kim J."/>
            <person name="Kawahara Y."/>
            <person name="Wakimoto H."/>
            <person name="Yang C.C."/>
            <person name="Iwamoto M."/>
            <person name="Abe T."/>
            <person name="Yamada Y."/>
            <person name="Muto A."/>
            <person name="Inokuchi H."/>
            <person name="Ikemura T."/>
            <person name="Matsumoto T."/>
            <person name="Sasaki T."/>
            <person name="Itoh T."/>
        </authorList>
    </citation>
    <scope>NUCLEOTIDE SEQUENCE [LARGE SCALE GENOMIC DNA]</scope>
    <source>
        <strain evidence="2">cv. Nipponbare</strain>
    </source>
</reference>
<dbReference type="Proteomes" id="UP000059680">
    <property type="component" value="Chromosome 3"/>
</dbReference>
<feature type="non-terminal residue" evidence="1">
    <location>
        <position position="1"/>
    </location>
</feature>
<name>A0A0P0VSV4_ORYSJ</name>
<gene>
    <name evidence="1" type="ordered locus">Os03g0131333</name>
    <name evidence="1" type="ORF">OSNPB_030131333</name>
</gene>
<accession>A0A0P0VSV4</accession>
<dbReference type="InParanoid" id="A0A0P0VSV4"/>
<dbReference type="EMBL" id="AP014959">
    <property type="protein sequence ID" value="BAS82139.1"/>
    <property type="molecule type" value="Genomic_DNA"/>
</dbReference>